<gene>
    <name evidence="8" type="ORF">PROFUN_02391</name>
</gene>
<dbReference type="InterPro" id="IPR010729">
    <property type="entry name" value="Ribosomal_uL29_mit"/>
</dbReference>
<comment type="subcellular location">
    <subcellularLocation>
        <location evidence="1">Mitochondrion</location>
    </subcellularLocation>
</comment>
<evidence type="ECO:0000256" key="7">
    <source>
        <dbReference type="SAM" id="MobiDB-lite"/>
    </source>
</evidence>
<protein>
    <recommendedName>
        <fullName evidence="6">Large ribosomal subunit protein uL29m</fullName>
    </recommendedName>
</protein>
<dbReference type="Proteomes" id="UP000241769">
    <property type="component" value="Unassembled WGS sequence"/>
</dbReference>
<dbReference type="GO" id="GO:0005762">
    <property type="term" value="C:mitochondrial large ribosomal subunit"/>
    <property type="evidence" value="ECO:0007669"/>
    <property type="project" value="TreeGrafter"/>
</dbReference>
<sequence length="155" mass="18198">MNLLRANCGRFFGIAKPPQRGFKEFFEPQLTRGVIPKAGRPWQADELRLKSFEDLHKLWFVLLKERNVLFTEKENIDGRRNKKQIEVVRARIKRVAQSMARLKTVLTERQIIVENERVAATKVKQEANRLRNIEERKLREQESSSAPTKSIDDLD</sequence>
<keyword evidence="3" id="KW-0689">Ribosomal protein</keyword>
<dbReference type="OrthoDB" id="270763at2759"/>
<dbReference type="Pfam" id="PF06984">
    <property type="entry name" value="MRP-L47"/>
    <property type="match status" value="1"/>
</dbReference>
<proteinExistence type="inferred from homology"/>
<organism evidence="8 9">
    <name type="scientific">Planoprotostelium fungivorum</name>
    <dbReference type="NCBI Taxonomy" id="1890364"/>
    <lineage>
        <taxon>Eukaryota</taxon>
        <taxon>Amoebozoa</taxon>
        <taxon>Evosea</taxon>
        <taxon>Variosea</taxon>
        <taxon>Cavosteliida</taxon>
        <taxon>Cavosteliaceae</taxon>
        <taxon>Planoprotostelium</taxon>
    </lineage>
</organism>
<dbReference type="Gene3D" id="6.10.330.20">
    <property type="match status" value="1"/>
</dbReference>
<evidence type="ECO:0000256" key="2">
    <source>
        <dbReference type="ARBA" id="ARBA00009254"/>
    </source>
</evidence>
<feature type="region of interest" description="Disordered" evidence="7">
    <location>
        <begin position="134"/>
        <end position="155"/>
    </location>
</feature>
<evidence type="ECO:0000313" key="8">
    <source>
        <dbReference type="EMBL" id="PRP87691.1"/>
    </source>
</evidence>
<evidence type="ECO:0000256" key="3">
    <source>
        <dbReference type="ARBA" id="ARBA00022980"/>
    </source>
</evidence>
<evidence type="ECO:0000256" key="5">
    <source>
        <dbReference type="ARBA" id="ARBA00023274"/>
    </source>
</evidence>
<accession>A0A2P6NUQ2</accession>
<evidence type="ECO:0000256" key="6">
    <source>
        <dbReference type="ARBA" id="ARBA00035289"/>
    </source>
</evidence>
<dbReference type="InParanoid" id="A0A2P6NUQ2"/>
<comment type="caution">
    <text evidence="8">The sequence shown here is derived from an EMBL/GenBank/DDBJ whole genome shotgun (WGS) entry which is preliminary data.</text>
</comment>
<reference evidence="8 9" key="1">
    <citation type="journal article" date="2018" name="Genome Biol. Evol.">
        <title>Multiple Roots of Fruiting Body Formation in Amoebozoa.</title>
        <authorList>
            <person name="Hillmann F."/>
            <person name="Forbes G."/>
            <person name="Novohradska S."/>
            <person name="Ferling I."/>
            <person name="Riege K."/>
            <person name="Groth M."/>
            <person name="Westermann M."/>
            <person name="Marz M."/>
            <person name="Spaller T."/>
            <person name="Winckler T."/>
            <person name="Schaap P."/>
            <person name="Glockner G."/>
        </authorList>
    </citation>
    <scope>NUCLEOTIDE SEQUENCE [LARGE SCALE GENOMIC DNA]</scope>
    <source>
        <strain evidence="8 9">Jena</strain>
    </source>
</reference>
<dbReference type="PANTHER" id="PTHR21183:SF18">
    <property type="entry name" value="LARGE RIBOSOMAL SUBUNIT PROTEIN UL29M"/>
    <property type="match status" value="1"/>
</dbReference>
<dbReference type="AlphaFoldDB" id="A0A2P6NUQ2"/>
<dbReference type="GO" id="GO:0032543">
    <property type="term" value="P:mitochondrial translation"/>
    <property type="evidence" value="ECO:0007669"/>
    <property type="project" value="TreeGrafter"/>
</dbReference>
<evidence type="ECO:0000313" key="9">
    <source>
        <dbReference type="Proteomes" id="UP000241769"/>
    </source>
</evidence>
<keyword evidence="9" id="KW-1185">Reference proteome</keyword>
<keyword evidence="5" id="KW-0687">Ribonucleoprotein</keyword>
<dbReference type="FunCoup" id="A0A2P6NUQ2">
    <property type="interactions" value="6"/>
</dbReference>
<name>A0A2P6NUQ2_9EUKA</name>
<dbReference type="STRING" id="1890364.A0A2P6NUQ2"/>
<evidence type="ECO:0000256" key="4">
    <source>
        <dbReference type="ARBA" id="ARBA00023128"/>
    </source>
</evidence>
<dbReference type="PANTHER" id="PTHR21183">
    <property type="entry name" value="RIBOSOMAL PROTEIN L47, MITOCHONDRIAL-RELATED"/>
    <property type="match status" value="1"/>
</dbReference>
<dbReference type="GO" id="GO:0003735">
    <property type="term" value="F:structural constituent of ribosome"/>
    <property type="evidence" value="ECO:0007669"/>
    <property type="project" value="InterPro"/>
</dbReference>
<evidence type="ECO:0000256" key="1">
    <source>
        <dbReference type="ARBA" id="ARBA00004173"/>
    </source>
</evidence>
<dbReference type="EMBL" id="MDYQ01000018">
    <property type="protein sequence ID" value="PRP87691.1"/>
    <property type="molecule type" value="Genomic_DNA"/>
</dbReference>
<keyword evidence="4" id="KW-0496">Mitochondrion</keyword>
<comment type="similarity">
    <text evidence="2">Belongs to the universal ribosomal protein uL29 family.</text>
</comment>
<dbReference type="InterPro" id="IPR038340">
    <property type="entry name" value="MRP-L47_sf"/>
</dbReference>